<dbReference type="Proteomes" id="UP001328107">
    <property type="component" value="Unassembled WGS sequence"/>
</dbReference>
<comment type="caution">
    <text evidence="1">The sequence shown here is derived from an EMBL/GenBank/DDBJ whole genome shotgun (WGS) entry which is preliminary data.</text>
</comment>
<evidence type="ECO:0000313" key="2">
    <source>
        <dbReference type="Proteomes" id="UP001328107"/>
    </source>
</evidence>
<name>A0AAN5CXB0_9BILA</name>
<keyword evidence="2" id="KW-1185">Reference proteome</keyword>
<dbReference type="AlphaFoldDB" id="A0AAN5CXB0"/>
<protein>
    <submittedName>
        <fullName evidence="1">Uncharacterized protein</fullName>
    </submittedName>
</protein>
<evidence type="ECO:0000313" key="1">
    <source>
        <dbReference type="EMBL" id="GMR51804.1"/>
    </source>
</evidence>
<dbReference type="EMBL" id="BTRK01000005">
    <property type="protein sequence ID" value="GMR51804.1"/>
    <property type="molecule type" value="Genomic_DNA"/>
</dbReference>
<gene>
    <name evidence="1" type="ORF">PMAYCL1PPCAC_21999</name>
</gene>
<organism evidence="1 2">
    <name type="scientific">Pristionchus mayeri</name>
    <dbReference type="NCBI Taxonomy" id="1317129"/>
    <lineage>
        <taxon>Eukaryota</taxon>
        <taxon>Metazoa</taxon>
        <taxon>Ecdysozoa</taxon>
        <taxon>Nematoda</taxon>
        <taxon>Chromadorea</taxon>
        <taxon>Rhabditida</taxon>
        <taxon>Rhabditina</taxon>
        <taxon>Diplogasteromorpha</taxon>
        <taxon>Diplogasteroidea</taxon>
        <taxon>Neodiplogasteridae</taxon>
        <taxon>Pristionchus</taxon>
    </lineage>
</organism>
<sequence length="265" mass="29642">ISRPFINHLSFHLRNDEECADLANLAQVSTHYYSGVHKFMMRPVNRPGLKCVNFSKDEDGMSVEIQLYPSNLPFHCLDTLDARRVKKFRGFANPILEVTLNTLNDPIVIQVAGMLSSCIKNVRINAWTLSSADFLLCSQLLRNSDIGNLLFHTTRMGDDAASFILSTAHTKELTVVCNDPQLSNPAAFITQLASKVQGSTLYDDSDSTTLFFGLPHSFWNKFLNEKLANGSFESIGMGNMEGEITKAPFVLPDTPLESVKWYKKD</sequence>
<proteinExistence type="predicted"/>
<feature type="non-terminal residue" evidence="1">
    <location>
        <position position="1"/>
    </location>
</feature>
<reference evidence="2" key="1">
    <citation type="submission" date="2022-10" db="EMBL/GenBank/DDBJ databases">
        <title>Genome assembly of Pristionchus species.</title>
        <authorList>
            <person name="Yoshida K."/>
            <person name="Sommer R.J."/>
        </authorList>
    </citation>
    <scope>NUCLEOTIDE SEQUENCE [LARGE SCALE GENOMIC DNA]</scope>
    <source>
        <strain evidence="2">RS5460</strain>
    </source>
</reference>
<accession>A0AAN5CXB0</accession>